<keyword evidence="3" id="KW-1185">Reference proteome</keyword>
<feature type="signal peptide" evidence="1">
    <location>
        <begin position="1"/>
        <end position="20"/>
    </location>
</feature>
<evidence type="ECO:0000313" key="2">
    <source>
        <dbReference type="EMBL" id="KAK6501585.1"/>
    </source>
</evidence>
<evidence type="ECO:0000256" key="1">
    <source>
        <dbReference type="SAM" id="SignalP"/>
    </source>
</evidence>
<comment type="caution">
    <text evidence="2">The sequence shown here is derived from an EMBL/GenBank/DDBJ whole genome shotgun (WGS) entry which is preliminary data.</text>
</comment>
<evidence type="ECO:0000313" key="3">
    <source>
        <dbReference type="Proteomes" id="UP001370758"/>
    </source>
</evidence>
<protein>
    <submittedName>
        <fullName evidence="2">Uncharacterized protein</fullName>
    </submittedName>
</protein>
<dbReference type="EMBL" id="JAVHJL010000006">
    <property type="protein sequence ID" value="KAK6501585.1"/>
    <property type="molecule type" value="Genomic_DNA"/>
</dbReference>
<name>A0AAV9W3Q1_9PEZI</name>
<accession>A0AAV9W3Q1</accession>
<dbReference type="AlphaFoldDB" id="A0AAV9W3Q1"/>
<gene>
    <name evidence="2" type="ORF">TWF481_009418</name>
</gene>
<keyword evidence="1" id="KW-0732">Signal</keyword>
<sequence length="218" mass="22630">MLFSLLPPATLFLSASFVTAKTTDFTLSLFPAIPEVTEIVAHSSLLAIVKETGAASTEYGINAKRPKATGTSTGTAAATPTDMDMDFYIDVTTYPNQKTQVLNYFTGDFIQVAEATCSFEGTTSAICQVTRLADPVAAATATALTDEDFVVSEVRFPEAQMTFQPIVFRGAPADSSARGAPADSGAREVPADSGASSLSILGVPALVASLAAATIMLL</sequence>
<organism evidence="2 3">
    <name type="scientific">Arthrobotrys musiformis</name>
    <dbReference type="NCBI Taxonomy" id="47236"/>
    <lineage>
        <taxon>Eukaryota</taxon>
        <taxon>Fungi</taxon>
        <taxon>Dikarya</taxon>
        <taxon>Ascomycota</taxon>
        <taxon>Pezizomycotina</taxon>
        <taxon>Orbiliomycetes</taxon>
        <taxon>Orbiliales</taxon>
        <taxon>Orbiliaceae</taxon>
        <taxon>Arthrobotrys</taxon>
    </lineage>
</organism>
<dbReference type="Proteomes" id="UP001370758">
    <property type="component" value="Unassembled WGS sequence"/>
</dbReference>
<reference evidence="2 3" key="1">
    <citation type="submission" date="2023-08" db="EMBL/GenBank/DDBJ databases">
        <authorList>
            <person name="Palmer J.M."/>
        </authorList>
    </citation>
    <scope>NUCLEOTIDE SEQUENCE [LARGE SCALE GENOMIC DNA]</scope>
    <source>
        <strain evidence="2 3">TWF481</strain>
    </source>
</reference>
<proteinExistence type="predicted"/>
<feature type="chain" id="PRO_5043990248" evidence="1">
    <location>
        <begin position="21"/>
        <end position="218"/>
    </location>
</feature>